<dbReference type="RefSeq" id="WP_061438326.1">
    <property type="nucleotide sequence ID" value="NZ_KQ968742.1"/>
</dbReference>
<evidence type="ECO:0000313" key="1">
    <source>
        <dbReference type="EMBL" id="KXT40514.1"/>
    </source>
</evidence>
<dbReference type="EMBL" id="LTDF01000178">
    <property type="protein sequence ID" value="KXT40514.1"/>
    <property type="molecule type" value="Genomic_DNA"/>
</dbReference>
<dbReference type="AlphaFoldDB" id="A0A139KMW4"/>
<dbReference type="Pfam" id="PF12224">
    <property type="entry name" value="Amidoligase_2"/>
    <property type="match status" value="1"/>
</dbReference>
<gene>
    <name evidence="1" type="ORF">HMPREF2531_05290</name>
</gene>
<dbReference type="InterPro" id="IPR022025">
    <property type="entry name" value="Amidoligase_2"/>
</dbReference>
<proteinExistence type="predicted"/>
<evidence type="ECO:0008006" key="3">
    <source>
        <dbReference type="Google" id="ProtNLM"/>
    </source>
</evidence>
<reference evidence="1 2" key="1">
    <citation type="submission" date="2016-02" db="EMBL/GenBank/DDBJ databases">
        <authorList>
            <person name="Wen L."/>
            <person name="He K."/>
            <person name="Yang H."/>
        </authorList>
    </citation>
    <scope>NUCLEOTIDE SEQUENCE [LARGE SCALE GENOMIC DNA]</scope>
    <source>
        <strain evidence="1 2">KLE1704</strain>
    </source>
</reference>
<accession>A0A139KMW4</accession>
<dbReference type="PATRIC" id="fig|329854.7.peg.5362"/>
<organism evidence="1">
    <name type="scientific">Bacteroides intestinalis</name>
    <dbReference type="NCBI Taxonomy" id="329854"/>
    <lineage>
        <taxon>Bacteria</taxon>
        <taxon>Pseudomonadati</taxon>
        <taxon>Bacteroidota</taxon>
        <taxon>Bacteroidia</taxon>
        <taxon>Bacteroidales</taxon>
        <taxon>Bacteroidaceae</taxon>
        <taxon>Bacteroides</taxon>
    </lineage>
</organism>
<comment type="caution">
    <text evidence="1">The sequence shown here is derived from an EMBL/GenBank/DDBJ whole genome shotgun (WGS) entry which is preliminary data.</text>
</comment>
<name>A0A139KMW4_9BACE</name>
<dbReference type="PANTHER" id="PTHR36847:SF1">
    <property type="entry name" value="AMIDOLIGASE ENZYME"/>
    <property type="match status" value="1"/>
</dbReference>
<protein>
    <recommendedName>
        <fullName evidence="3">Amidoligase enzyme</fullName>
    </recommendedName>
</protein>
<dbReference type="Proteomes" id="UP000070319">
    <property type="component" value="Unassembled WGS sequence"/>
</dbReference>
<evidence type="ECO:0000313" key="2">
    <source>
        <dbReference type="Proteomes" id="UP000070319"/>
    </source>
</evidence>
<dbReference type="PANTHER" id="PTHR36847">
    <property type="entry name" value="AMIDOLIGASE ENZYME"/>
    <property type="match status" value="1"/>
</dbReference>
<sequence length="311" mass="35625">MNEQVTNILNQNITKTAKIQQLLLLGLTRRQVADLVTNGNYGFVQNVYKKMLEAGTFNHQPAAAILSEIDYTFNRRFGIEIEAYNCDKHHLACELREAGINVVVEGYNHDTRDHWKLVTDASLSGNNTFELVSPILQGEAGLQELQKVCWVLEYCNVKVNNSCGLHIHMDAADFTIETWRNLAITYRRLEPVIDGFMPSNRRNNIYCKTLSNISESRIREAQNITQLRSVFGNARYHKLNLEAYARHRTVEFRQHGGTTNFTKMENWIRFAANMITFAQQGMVNAGCQLSSIPFLTADQKIFFKLRTKKLA</sequence>